<evidence type="ECO:0000256" key="9">
    <source>
        <dbReference type="SAM" id="Phobius"/>
    </source>
</evidence>
<keyword evidence="9" id="KW-0472">Membrane</keyword>
<dbReference type="Gene3D" id="3.40.50.2300">
    <property type="match status" value="2"/>
</dbReference>
<feature type="modified residue" description="4-aspartylphosphate" evidence="6">
    <location>
        <position position="582"/>
    </location>
</feature>
<accession>A0ABV7H8I0</accession>
<feature type="domain" description="Histidine kinase" evidence="10">
    <location>
        <begin position="288"/>
        <end position="511"/>
    </location>
</feature>
<evidence type="ECO:0000256" key="2">
    <source>
        <dbReference type="ARBA" id="ARBA00012438"/>
    </source>
</evidence>
<keyword evidence="14" id="KW-1185">Reference proteome</keyword>
<evidence type="ECO:0000256" key="5">
    <source>
        <dbReference type="PROSITE-ProRule" id="PRU00110"/>
    </source>
</evidence>
<name>A0ABV7H8I0_9BURK</name>
<feature type="transmembrane region" description="Helical" evidence="9">
    <location>
        <begin position="17"/>
        <end position="35"/>
    </location>
</feature>
<dbReference type="RefSeq" id="WP_377305314.1">
    <property type="nucleotide sequence ID" value="NZ_CP180191.1"/>
</dbReference>
<dbReference type="Pfam" id="PF01627">
    <property type="entry name" value="Hpt"/>
    <property type="match status" value="1"/>
</dbReference>
<dbReference type="PROSITE" id="PS50894">
    <property type="entry name" value="HPT"/>
    <property type="match status" value="1"/>
</dbReference>
<evidence type="ECO:0000256" key="7">
    <source>
        <dbReference type="SAM" id="Coils"/>
    </source>
</evidence>
<dbReference type="PROSITE" id="PS50109">
    <property type="entry name" value="HIS_KIN"/>
    <property type="match status" value="1"/>
</dbReference>
<dbReference type="InterPro" id="IPR036097">
    <property type="entry name" value="HisK_dim/P_sf"/>
</dbReference>
<dbReference type="CDD" id="cd16922">
    <property type="entry name" value="HATPase_EvgS-ArcB-TorS-like"/>
    <property type="match status" value="1"/>
</dbReference>
<dbReference type="SUPFAM" id="SSF47384">
    <property type="entry name" value="Homodimeric domain of signal transducing histidine kinase"/>
    <property type="match status" value="1"/>
</dbReference>
<dbReference type="SMART" id="SM00448">
    <property type="entry name" value="REC"/>
    <property type="match status" value="2"/>
</dbReference>
<evidence type="ECO:0000259" key="10">
    <source>
        <dbReference type="PROSITE" id="PS50109"/>
    </source>
</evidence>
<evidence type="ECO:0000256" key="3">
    <source>
        <dbReference type="ARBA" id="ARBA00022553"/>
    </source>
</evidence>
<dbReference type="InterPro" id="IPR036641">
    <property type="entry name" value="HPT_dom_sf"/>
</dbReference>
<dbReference type="InterPro" id="IPR005467">
    <property type="entry name" value="His_kinase_dom"/>
</dbReference>
<dbReference type="Pfam" id="PF00072">
    <property type="entry name" value="Response_reg"/>
    <property type="match status" value="1"/>
</dbReference>
<comment type="catalytic activity">
    <reaction evidence="1">
        <text>ATP + protein L-histidine = ADP + protein N-phospho-L-histidine.</text>
        <dbReference type="EC" id="2.7.13.3"/>
    </reaction>
</comment>
<dbReference type="PROSITE" id="PS50110">
    <property type="entry name" value="RESPONSE_REGULATORY"/>
    <property type="match status" value="2"/>
</dbReference>
<organism evidence="13 14">
    <name type="scientific">Piscinibacterium candidicorallinum</name>
    <dbReference type="NCBI Taxonomy" id="1793872"/>
    <lineage>
        <taxon>Bacteria</taxon>
        <taxon>Pseudomonadati</taxon>
        <taxon>Pseudomonadota</taxon>
        <taxon>Betaproteobacteria</taxon>
        <taxon>Burkholderiales</taxon>
        <taxon>Piscinibacterium</taxon>
    </lineage>
</organism>
<gene>
    <name evidence="13" type="ORF">ACFOEN_15015</name>
</gene>
<dbReference type="InterPro" id="IPR003661">
    <property type="entry name" value="HisK_dim/P_dom"/>
</dbReference>
<evidence type="ECO:0000313" key="14">
    <source>
        <dbReference type="Proteomes" id="UP001595556"/>
    </source>
</evidence>
<feature type="region of interest" description="Disordered" evidence="8">
    <location>
        <begin position="794"/>
        <end position="828"/>
    </location>
</feature>
<feature type="domain" description="Response regulatory" evidence="11">
    <location>
        <begin position="533"/>
        <end position="648"/>
    </location>
</feature>
<dbReference type="CDD" id="cd00088">
    <property type="entry name" value="HPT"/>
    <property type="match status" value="1"/>
</dbReference>
<dbReference type="Gene3D" id="1.20.120.160">
    <property type="entry name" value="HPT domain"/>
    <property type="match status" value="1"/>
</dbReference>
<keyword evidence="7" id="KW-0175">Coiled coil</keyword>
<dbReference type="SUPFAM" id="SSF47226">
    <property type="entry name" value="Histidine-containing phosphotransfer domain, HPT domain"/>
    <property type="match status" value="1"/>
</dbReference>
<dbReference type="CDD" id="cd00082">
    <property type="entry name" value="HisKA"/>
    <property type="match status" value="1"/>
</dbReference>
<dbReference type="CDD" id="cd17546">
    <property type="entry name" value="REC_hyHK_CKI1_RcsC-like"/>
    <property type="match status" value="1"/>
</dbReference>
<dbReference type="SUPFAM" id="SSF52172">
    <property type="entry name" value="CheY-like"/>
    <property type="match status" value="2"/>
</dbReference>
<feature type="compositionally biased region" description="Low complexity" evidence="8">
    <location>
        <begin position="802"/>
        <end position="811"/>
    </location>
</feature>
<comment type="caution">
    <text evidence="13">The sequence shown here is derived from an EMBL/GenBank/DDBJ whole genome shotgun (WGS) entry which is preliminary data.</text>
</comment>
<dbReference type="Gene3D" id="1.10.287.130">
    <property type="match status" value="1"/>
</dbReference>
<keyword evidence="3 6" id="KW-0597">Phosphoprotein</keyword>
<dbReference type="InterPro" id="IPR008207">
    <property type="entry name" value="Sig_transdc_His_kin_Hpt_dom"/>
</dbReference>
<dbReference type="EMBL" id="JBHRTI010000010">
    <property type="protein sequence ID" value="MFC3148936.1"/>
    <property type="molecule type" value="Genomic_DNA"/>
</dbReference>
<feature type="compositionally biased region" description="Polar residues" evidence="8">
    <location>
        <begin position="812"/>
        <end position="826"/>
    </location>
</feature>
<sequence>MDPMPRLQWSVFKLDPIIYRAVLFAFLAAVVVVSGRHWAADRQYELLTNLLAEKAELGVNLHKTGLIKAVSEADVPMQSALVSDLLTNSRTHIAVKLMDAQGRTLHEDALAGFAQGAQLLREPPRDGLIRMRKDEHAPFIARLFGYPMAAAWDEPFFVRGDRYTLRLVFSLQAAYASWQAMMAQALWLALAVVLATLIFAQAVLLRPMRAVEEAARFATALGTDAQRQPLSEDSTGLGAIDQLRRSLNNVAADLAERREQQVRYEADLLEAKQQAEAASVAKSTFLANMSHEVRTPINGVIGMTNLVLGTPLAEQQRRWLQLARSSADGLLAVVNDVLDLSKIEAGKLELERVDFSPLRLLDDIVRPFAVAACEKGIVLQTRIHPGLPESMAGDPLRLRQVLNNLLSNALKFTERGHILLEAYTLAPANPGERGTVHVAVHDTGQGIAPDKLDAIFDAFTQADTSITRRFGGTGLGLTICRHVLELMGAQLRVSSRPGEGSTFSFDLPLRSPAHPLLGGVRVGSAPVALDGLRVLWVEDDATAAQWHSEMLAHWQVRAHGVHQLSQARWLASQHRFDLIVIDETLLVGATAEVLADLAATMPHAPCLVLVQPGSALPTELDALAELQAQPLEKPVSVLELRNALAQLRGEPGIERQGAPSMPRRLQGLRLLLAEDNLVNQIVATTALQQMGAQVELAGDGREAVQRFQQGRYDAVLMDIQMPHVSGIDATRRIRDLEAATGQPRTPIVAMTAHALAGDQERFIASGMDGYIAKPFENSALADAILRLVVPSASTTVPSATPGGTSQTQGTSRAMTDLTSAQSSSNPAAGVTRDSLLAVVGGMAPLLTRVAQAFLDENAPMPQRFEAAATAGHWKEAAELAHSMKGVANTLGATQVGEFARQLELMARNGGAASADYASPLTSLKQGFTHLEALCRGIVSGQTA</sequence>
<evidence type="ECO:0000256" key="6">
    <source>
        <dbReference type="PROSITE-ProRule" id="PRU00169"/>
    </source>
</evidence>
<feature type="domain" description="HPt" evidence="12">
    <location>
        <begin position="842"/>
        <end position="937"/>
    </location>
</feature>
<evidence type="ECO:0000256" key="4">
    <source>
        <dbReference type="ARBA" id="ARBA00023012"/>
    </source>
</evidence>
<evidence type="ECO:0000313" key="13">
    <source>
        <dbReference type="EMBL" id="MFC3148936.1"/>
    </source>
</evidence>
<dbReference type="InterPro" id="IPR011006">
    <property type="entry name" value="CheY-like_superfamily"/>
</dbReference>
<reference evidence="14" key="1">
    <citation type="journal article" date="2019" name="Int. J. Syst. Evol. Microbiol.">
        <title>The Global Catalogue of Microorganisms (GCM) 10K type strain sequencing project: providing services to taxonomists for standard genome sequencing and annotation.</title>
        <authorList>
            <consortium name="The Broad Institute Genomics Platform"/>
            <consortium name="The Broad Institute Genome Sequencing Center for Infectious Disease"/>
            <person name="Wu L."/>
            <person name="Ma J."/>
        </authorList>
    </citation>
    <scope>NUCLEOTIDE SEQUENCE [LARGE SCALE GENOMIC DNA]</scope>
    <source>
        <strain evidence="14">KCTC 52168</strain>
    </source>
</reference>
<feature type="coiled-coil region" evidence="7">
    <location>
        <begin position="240"/>
        <end position="274"/>
    </location>
</feature>
<dbReference type="SUPFAM" id="SSF55874">
    <property type="entry name" value="ATPase domain of HSP90 chaperone/DNA topoisomerase II/histidine kinase"/>
    <property type="match status" value="1"/>
</dbReference>
<feature type="modified residue" description="4-aspartylphosphate" evidence="6">
    <location>
        <position position="718"/>
    </location>
</feature>
<proteinExistence type="predicted"/>
<evidence type="ECO:0000259" key="11">
    <source>
        <dbReference type="PROSITE" id="PS50110"/>
    </source>
</evidence>
<protein>
    <recommendedName>
        <fullName evidence="2">histidine kinase</fullName>
        <ecNumber evidence="2">2.7.13.3</ecNumber>
    </recommendedName>
</protein>
<feature type="transmembrane region" description="Helical" evidence="9">
    <location>
        <begin position="185"/>
        <end position="205"/>
    </location>
</feature>
<keyword evidence="9" id="KW-1133">Transmembrane helix</keyword>
<dbReference type="Gene3D" id="3.30.565.10">
    <property type="entry name" value="Histidine kinase-like ATPase, C-terminal domain"/>
    <property type="match status" value="1"/>
</dbReference>
<dbReference type="EC" id="2.7.13.3" evidence="2"/>
<dbReference type="Proteomes" id="UP001595556">
    <property type="component" value="Unassembled WGS sequence"/>
</dbReference>
<keyword evidence="4" id="KW-0902">Two-component regulatory system</keyword>
<keyword evidence="9" id="KW-0812">Transmembrane</keyword>
<dbReference type="PANTHER" id="PTHR45339:SF5">
    <property type="entry name" value="HISTIDINE KINASE"/>
    <property type="match status" value="1"/>
</dbReference>
<dbReference type="PANTHER" id="PTHR45339">
    <property type="entry name" value="HYBRID SIGNAL TRANSDUCTION HISTIDINE KINASE J"/>
    <property type="match status" value="1"/>
</dbReference>
<feature type="domain" description="Response regulatory" evidence="11">
    <location>
        <begin position="669"/>
        <end position="788"/>
    </location>
</feature>
<evidence type="ECO:0000256" key="1">
    <source>
        <dbReference type="ARBA" id="ARBA00000085"/>
    </source>
</evidence>
<dbReference type="InterPro" id="IPR003594">
    <property type="entry name" value="HATPase_dom"/>
</dbReference>
<dbReference type="Pfam" id="PF00512">
    <property type="entry name" value="HisKA"/>
    <property type="match status" value="1"/>
</dbReference>
<evidence type="ECO:0000256" key="8">
    <source>
        <dbReference type="SAM" id="MobiDB-lite"/>
    </source>
</evidence>
<dbReference type="InterPro" id="IPR036890">
    <property type="entry name" value="HATPase_C_sf"/>
</dbReference>
<dbReference type="SMART" id="SM00388">
    <property type="entry name" value="HisKA"/>
    <property type="match status" value="1"/>
</dbReference>
<feature type="modified residue" description="Phosphohistidine" evidence="5">
    <location>
        <position position="881"/>
    </location>
</feature>
<dbReference type="SMART" id="SM00387">
    <property type="entry name" value="HATPase_c"/>
    <property type="match status" value="1"/>
</dbReference>
<dbReference type="Pfam" id="PF02518">
    <property type="entry name" value="HATPase_c"/>
    <property type="match status" value="1"/>
</dbReference>
<dbReference type="InterPro" id="IPR001789">
    <property type="entry name" value="Sig_transdc_resp-reg_receiver"/>
</dbReference>
<dbReference type="PRINTS" id="PR00344">
    <property type="entry name" value="BCTRLSENSOR"/>
</dbReference>
<evidence type="ECO:0000259" key="12">
    <source>
        <dbReference type="PROSITE" id="PS50894"/>
    </source>
</evidence>
<dbReference type="InterPro" id="IPR004358">
    <property type="entry name" value="Sig_transdc_His_kin-like_C"/>
</dbReference>